<gene>
    <name evidence="1" type="ORF">G5V58_20835</name>
</gene>
<proteinExistence type="predicted"/>
<dbReference type="EMBL" id="CP049257">
    <property type="protein sequence ID" value="QIG46132.1"/>
    <property type="molecule type" value="Genomic_DNA"/>
</dbReference>
<dbReference type="AlphaFoldDB" id="A0A6G6WLP0"/>
<evidence type="ECO:0000313" key="1">
    <source>
        <dbReference type="EMBL" id="QIG46132.1"/>
    </source>
</evidence>
<name>A0A6G6WLP0_9ACTN</name>
<evidence type="ECO:0000313" key="2">
    <source>
        <dbReference type="Proteomes" id="UP000502996"/>
    </source>
</evidence>
<dbReference type="Proteomes" id="UP000502996">
    <property type="component" value="Chromosome"/>
</dbReference>
<protein>
    <submittedName>
        <fullName evidence="1">Pilus assembly protein</fullName>
    </submittedName>
</protein>
<sequence length="115" mass="11725">MVLPLLVAVAIALVWLLSVGTAQVRAVDAARETARALARGDDEAEAVGRGRTVAPDGSTIAVTRSDGEVHVTVTGRVRGPGGLLAHVPSPRLRAEAVAAEEDTGLPLPFTTGDAP</sequence>
<organism evidence="1 2">
    <name type="scientific">Nocardioides anomalus</name>
    <dbReference type="NCBI Taxonomy" id="2712223"/>
    <lineage>
        <taxon>Bacteria</taxon>
        <taxon>Bacillati</taxon>
        <taxon>Actinomycetota</taxon>
        <taxon>Actinomycetes</taxon>
        <taxon>Propionibacteriales</taxon>
        <taxon>Nocardioidaceae</taxon>
        <taxon>Nocardioides</taxon>
    </lineage>
</organism>
<dbReference type="NCBIfam" id="NF041390">
    <property type="entry name" value="TadE_Rv3655c"/>
    <property type="match status" value="1"/>
</dbReference>
<dbReference type="InterPro" id="IPR049790">
    <property type="entry name" value="Rv3655c/TadE"/>
</dbReference>
<reference evidence="1 2" key="1">
    <citation type="submission" date="2020-02" db="EMBL/GenBank/DDBJ databases">
        <title>Full genome sequence of Nocardioides sp. R-3366.</title>
        <authorList>
            <person name="Im W.-T."/>
        </authorList>
    </citation>
    <scope>NUCLEOTIDE SEQUENCE [LARGE SCALE GENOMIC DNA]</scope>
    <source>
        <strain evidence="1 2">R-3366</strain>
    </source>
</reference>
<keyword evidence="2" id="KW-1185">Reference proteome</keyword>
<dbReference type="KEGG" id="nano:G5V58_20835"/>
<accession>A0A6G6WLP0</accession>